<evidence type="ECO:0000256" key="1">
    <source>
        <dbReference type="SAM" id="SignalP"/>
    </source>
</evidence>
<dbReference type="Proteomes" id="UP000016931">
    <property type="component" value="Unassembled WGS sequence"/>
</dbReference>
<name>N1QK60_SPHMS</name>
<dbReference type="AlphaFoldDB" id="N1QK60"/>
<dbReference type="OrthoDB" id="5086500at2759"/>
<dbReference type="EMBL" id="KB456267">
    <property type="protein sequence ID" value="EMF10954.1"/>
    <property type="molecule type" value="Genomic_DNA"/>
</dbReference>
<keyword evidence="3" id="KW-1185">Reference proteome</keyword>
<gene>
    <name evidence="2" type="ORF">SEPMUDRAFT_110182</name>
</gene>
<evidence type="ECO:0008006" key="4">
    <source>
        <dbReference type="Google" id="ProtNLM"/>
    </source>
</evidence>
<evidence type="ECO:0000313" key="2">
    <source>
        <dbReference type="EMBL" id="EMF10954.1"/>
    </source>
</evidence>
<dbReference type="HOGENOM" id="CLU_068720_2_0_1"/>
<dbReference type="GeneID" id="27897969"/>
<feature type="chain" id="PRO_5004110394" description="Concanavalin A-like lectin/glucanase" evidence="1">
    <location>
        <begin position="18"/>
        <end position="233"/>
    </location>
</feature>
<protein>
    <recommendedName>
        <fullName evidence="4">Concanavalin A-like lectin/glucanase</fullName>
    </recommendedName>
</protein>
<organism evidence="2 3">
    <name type="scientific">Sphaerulina musiva (strain SO2202)</name>
    <name type="common">Poplar stem canker fungus</name>
    <name type="synonym">Septoria musiva</name>
    <dbReference type="NCBI Taxonomy" id="692275"/>
    <lineage>
        <taxon>Eukaryota</taxon>
        <taxon>Fungi</taxon>
        <taxon>Dikarya</taxon>
        <taxon>Ascomycota</taxon>
        <taxon>Pezizomycotina</taxon>
        <taxon>Dothideomycetes</taxon>
        <taxon>Dothideomycetidae</taxon>
        <taxon>Mycosphaerellales</taxon>
        <taxon>Mycosphaerellaceae</taxon>
        <taxon>Sphaerulina</taxon>
    </lineage>
</organism>
<reference evidence="2 3" key="1">
    <citation type="journal article" date="2012" name="PLoS Pathog.">
        <title>Diverse lifestyles and strategies of plant pathogenesis encoded in the genomes of eighteen Dothideomycetes fungi.</title>
        <authorList>
            <person name="Ohm R.A."/>
            <person name="Feau N."/>
            <person name="Henrissat B."/>
            <person name="Schoch C.L."/>
            <person name="Horwitz B.A."/>
            <person name="Barry K.W."/>
            <person name="Condon B.J."/>
            <person name="Copeland A.C."/>
            <person name="Dhillon B."/>
            <person name="Glaser F."/>
            <person name="Hesse C.N."/>
            <person name="Kosti I."/>
            <person name="LaButti K."/>
            <person name="Lindquist E.A."/>
            <person name="Lucas S."/>
            <person name="Salamov A.A."/>
            <person name="Bradshaw R.E."/>
            <person name="Ciuffetti L."/>
            <person name="Hamelin R.C."/>
            <person name="Kema G.H.J."/>
            <person name="Lawrence C."/>
            <person name="Scott J.A."/>
            <person name="Spatafora J.W."/>
            <person name="Turgeon B.G."/>
            <person name="de Wit P.J.G.M."/>
            <person name="Zhong S."/>
            <person name="Goodwin S.B."/>
            <person name="Grigoriev I.V."/>
        </authorList>
    </citation>
    <scope>NUCLEOTIDE SEQUENCE [LARGE SCALE GENOMIC DNA]</scope>
    <source>
        <strain evidence="2 3">SO2202</strain>
    </source>
</reference>
<dbReference type="RefSeq" id="XP_016759075.1">
    <property type="nucleotide sequence ID" value="XM_016900832.1"/>
</dbReference>
<sequence>MKSFLLASLLSPLLTYAASPANPFSNYFLIGFADNGPLIRSVTTVLVLPPIDQNQTGFLKVYPELATAFDKGGSVTGTGIALLDDRNPCPNNLQDWCVGARLVFGDAQNSGDYAPAPVGSKLGVSITYDPPSKKHNIAVTVNGKLVSSLPPTSPDNLEVGRAIGFRTQIECQLDPCGTVNKHEYLDTRVVLDKKDMSFGDTAVGNKAKATWKTPDGGLTWTADKIVVEAHTYA</sequence>
<dbReference type="eggNOG" id="ENOG502R9Q2">
    <property type="taxonomic scope" value="Eukaryota"/>
</dbReference>
<feature type="signal peptide" evidence="1">
    <location>
        <begin position="1"/>
        <end position="17"/>
    </location>
</feature>
<keyword evidence="1" id="KW-0732">Signal</keyword>
<proteinExistence type="predicted"/>
<accession>N1QK60</accession>
<evidence type="ECO:0000313" key="3">
    <source>
        <dbReference type="Proteomes" id="UP000016931"/>
    </source>
</evidence>